<dbReference type="InterPro" id="IPR051051">
    <property type="entry name" value="E3_ubiq-ligase_TRIM/RNF"/>
</dbReference>
<dbReference type="InterPro" id="IPR013083">
    <property type="entry name" value="Znf_RING/FYVE/PHD"/>
</dbReference>
<evidence type="ECO:0000313" key="10">
    <source>
        <dbReference type="EMBL" id="KAB5515572.1"/>
    </source>
</evidence>
<dbReference type="SMART" id="SM00589">
    <property type="entry name" value="PRY"/>
    <property type="match status" value="1"/>
</dbReference>
<dbReference type="PRINTS" id="PR01407">
    <property type="entry name" value="BUTYPHLNCDUF"/>
</dbReference>
<dbReference type="InterPro" id="IPR001870">
    <property type="entry name" value="B30.2/SPRY"/>
</dbReference>
<gene>
    <name evidence="10" type="ORF">PHYPO_G00248490</name>
</gene>
<dbReference type="Proteomes" id="UP000327468">
    <property type="component" value="Unassembled WGS sequence"/>
</dbReference>
<dbReference type="PANTHER" id="PTHR25465:SF5">
    <property type="entry name" value="E3 UBIQUITIN_ISG15 LIGASE TRIM25-RELATED"/>
    <property type="match status" value="1"/>
</dbReference>
<name>A0A5N5J9T0_PANHP</name>
<keyword evidence="1" id="KW-0399">Innate immunity</keyword>
<evidence type="ECO:0000259" key="8">
    <source>
        <dbReference type="PROSITE" id="PS50089"/>
    </source>
</evidence>
<dbReference type="SUPFAM" id="SSF49899">
    <property type="entry name" value="Concanavalin A-like lectins/glucanases"/>
    <property type="match status" value="1"/>
</dbReference>
<evidence type="ECO:0000313" key="11">
    <source>
        <dbReference type="Proteomes" id="UP000327468"/>
    </source>
</evidence>
<feature type="domain" description="RING-type" evidence="8">
    <location>
        <begin position="15"/>
        <end position="58"/>
    </location>
</feature>
<dbReference type="InterPro" id="IPR058030">
    <property type="entry name" value="TRIM8/14/16/25/29/45/65_CC"/>
</dbReference>
<keyword evidence="3 6" id="KW-0863">Zinc-finger</keyword>
<dbReference type="Gene3D" id="4.10.830.40">
    <property type="match status" value="1"/>
</dbReference>
<reference evidence="10 11" key="1">
    <citation type="submission" date="2019-06" db="EMBL/GenBank/DDBJ databases">
        <title>A chromosome-scale genome assembly of the striped catfish, Pangasianodon hypophthalmus.</title>
        <authorList>
            <person name="Wen M."/>
            <person name="Zahm M."/>
            <person name="Roques C."/>
            <person name="Cabau C."/>
            <person name="Klopp C."/>
            <person name="Donnadieu C."/>
            <person name="Jouanno E."/>
            <person name="Avarre J.-C."/>
            <person name="Campet M."/>
            <person name="Ha T.T.T."/>
            <person name="Dugue R."/>
            <person name="Lampietro C."/>
            <person name="Louis A."/>
            <person name="Herpin A."/>
            <person name="Echchiki A."/>
            <person name="Berthelot C."/>
            <person name="Parey E."/>
            <person name="Roest-Crollius H."/>
            <person name="Braasch I."/>
            <person name="Postlethwait J."/>
            <person name="Bobe J."/>
            <person name="Montfort J."/>
            <person name="Bouchez O."/>
            <person name="Begum T."/>
            <person name="Schartl M."/>
            <person name="Guiguen Y."/>
        </authorList>
    </citation>
    <scope>NUCLEOTIDE SEQUENCE [LARGE SCALE GENOMIC DNA]</scope>
    <source>
        <strain evidence="10 11">Indonesia</strain>
        <tissue evidence="10">Blood</tissue>
    </source>
</reference>
<dbReference type="EMBL" id="VFJC01000032">
    <property type="protein sequence ID" value="KAB5515572.1"/>
    <property type="molecule type" value="Genomic_DNA"/>
</dbReference>
<dbReference type="InterPro" id="IPR013320">
    <property type="entry name" value="ConA-like_dom_sf"/>
</dbReference>
<evidence type="ECO:0000256" key="6">
    <source>
        <dbReference type="PROSITE-ProRule" id="PRU00175"/>
    </source>
</evidence>
<sequence>MAEARVSVNLDEFSCPICLDLLKDPVSLPCGHSFCMSCINTQWDGAVRSRVYSCPMCKQRFSSRPVLGRNIMLAEMVEKLKKTRVPERTLAGPEDVECDVCVGKKHKAVYSCLVCLASYCEVHFNLHKELNPGNTHKVTKTRYKLKDRICSWHNKLQDVLCFTEETLVCRECLLCRCTSHNTTTCTNHRYRQQQEIGKIRTQVLQRTRAAENSVRDLKKAIQSIKSSAKKTLDQSEKIFQELISSAERTRSEIRGIIKATEEAEVQRAQEILKRMEQEVTKLKKSADELVQLPQLDDDFLFLRTSRPLFDFSTFDDVTHITVDLSPLKEIQNSVSELAIKVKKFCMTGLHTTSSSVNRCHMVQTSVPMFREDFLQYFRQMTVDPRTNHRDLKLSEGNRKITFEGTNPNNDRGPERFNYYAQALCRDAVQERCYWEVEWGGQQVYIAASYRGVERTGCCSDVGFGHNDKSWSLCCNSSQFVFFHNAHKTVISGPVSTRIGIYLDHAAGSLSFYSITGTMTLLHRVRTTFTEPLYAGFWVFNDSSVKLCEKNEKVTRNLPQTRPTAANTRSDGFQFYFNSDCNLYIKSWF</sequence>
<dbReference type="InterPro" id="IPR003877">
    <property type="entry name" value="SPRY_dom"/>
</dbReference>
<dbReference type="GO" id="GO:0005737">
    <property type="term" value="C:cytoplasm"/>
    <property type="evidence" value="ECO:0007669"/>
    <property type="project" value="UniProtKB-ARBA"/>
</dbReference>
<dbReference type="Gene3D" id="2.60.120.920">
    <property type="match status" value="1"/>
</dbReference>
<feature type="coiled-coil region" evidence="7">
    <location>
        <begin position="258"/>
        <end position="292"/>
    </location>
</feature>
<dbReference type="InterPro" id="IPR001841">
    <property type="entry name" value="Znf_RING"/>
</dbReference>
<keyword evidence="11" id="KW-1185">Reference proteome</keyword>
<dbReference type="PROSITE" id="PS50188">
    <property type="entry name" value="B302_SPRY"/>
    <property type="match status" value="1"/>
</dbReference>
<dbReference type="OrthoDB" id="8881312at2759"/>
<dbReference type="Pfam" id="PF25600">
    <property type="entry name" value="TRIM_CC"/>
    <property type="match status" value="1"/>
</dbReference>
<dbReference type="InterPro" id="IPR017907">
    <property type="entry name" value="Znf_RING_CS"/>
</dbReference>
<keyword evidence="2" id="KW-0479">Metal-binding</keyword>
<keyword evidence="7" id="KW-0175">Coiled coil</keyword>
<dbReference type="Gene3D" id="3.30.160.60">
    <property type="entry name" value="Classic Zinc Finger"/>
    <property type="match status" value="1"/>
</dbReference>
<comment type="caution">
    <text evidence="10">The sequence shown here is derived from an EMBL/GenBank/DDBJ whole genome shotgun (WGS) entry which is preliminary data.</text>
</comment>
<dbReference type="SUPFAM" id="SSF57845">
    <property type="entry name" value="B-box zinc-binding domain"/>
    <property type="match status" value="1"/>
</dbReference>
<dbReference type="GO" id="GO:0045087">
    <property type="term" value="P:innate immune response"/>
    <property type="evidence" value="ECO:0007669"/>
    <property type="project" value="UniProtKB-KW"/>
</dbReference>
<dbReference type="Gene3D" id="3.30.40.10">
    <property type="entry name" value="Zinc/RING finger domain, C3HC4 (zinc finger)"/>
    <property type="match status" value="1"/>
</dbReference>
<dbReference type="GO" id="GO:0008270">
    <property type="term" value="F:zinc ion binding"/>
    <property type="evidence" value="ECO:0007669"/>
    <property type="project" value="UniProtKB-KW"/>
</dbReference>
<evidence type="ECO:0000256" key="7">
    <source>
        <dbReference type="SAM" id="Coils"/>
    </source>
</evidence>
<dbReference type="InterPro" id="IPR006574">
    <property type="entry name" value="PRY"/>
</dbReference>
<evidence type="ECO:0000256" key="1">
    <source>
        <dbReference type="ARBA" id="ARBA00022588"/>
    </source>
</evidence>
<accession>A0A5N5J9T0</accession>
<dbReference type="PROSITE" id="PS00518">
    <property type="entry name" value="ZF_RING_1"/>
    <property type="match status" value="1"/>
</dbReference>
<dbReference type="AlphaFoldDB" id="A0A5N5J9T0"/>
<dbReference type="InterPro" id="IPR043136">
    <property type="entry name" value="B30.2/SPRY_sf"/>
</dbReference>
<evidence type="ECO:0000256" key="5">
    <source>
        <dbReference type="ARBA" id="ARBA00022859"/>
    </source>
</evidence>
<dbReference type="SUPFAM" id="SSF57850">
    <property type="entry name" value="RING/U-box"/>
    <property type="match status" value="1"/>
</dbReference>
<dbReference type="Pfam" id="PF00622">
    <property type="entry name" value="SPRY"/>
    <property type="match status" value="1"/>
</dbReference>
<evidence type="ECO:0008006" key="12">
    <source>
        <dbReference type="Google" id="ProtNLM"/>
    </source>
</evidence>
<proteinExistence type="predicted"/>
<dbReference type="Pfam" id="PF13765">
    <property type="entry name" value="PRY"/>
    <property type="match status" value="1"/>
</dbReference>
<keyword evidence="5" id="KW-0391">Immunity</keyword>
<dbReference type="CDD" id="cd16040">
    <property type="entry name" value="SPRY_PRY_SNTX"/>
    <property type="match status" value="1"/>
</dbReference>
<evidence type="ECO:0000259" key="9">
    <source>
        <dbReference type="PROSITE" id="PS50188"/>
    </source>
</evidence>
<feature type="domain" description="B30.2/SPRY" evidence="9">
    <location>
        <begin position="360"/>
        <end position="553"/>
    </location>
</feature>
<dbReference type="SMART" id="SM00449">
    <property type="entry name" value="SPRY"/>
    <property type="match status" value="1"/>
</dbReference>
<dbReference type="SMART" id="SM00184">
    <property type="entry name" value="RING"/>
    <property type="match status" value="1"/>
</dbReference>
<dbReference type="PROSITE" id="PS50089">
    <property type="entry name" value="ZF_RING_2"/>
    <property type="match status" value="1"/>
</dbReference>
<keyword evidence="4" id="KW-0862">Zinc</keyword>
<evidence type="ECO:0000256" key="2">
    <source>
        <dbReference type="ARBA" id="ARBA00022723"/>
    </source>
</evidence>
<evidence type="ECO:0000256" key="3">
    <source>
        <dbReference type="ARBA" id="ARBA00022771"/>
    </source>
</evidence>
<protein>
    <recommendedName>
        <fullName evidence="12">RING-type E3 ubiquitin transferase</fullName>
    </recommendedName>
</protein>
<dbReference type="Pfam" id="PF15227">
    <property type="entry name" value="zf-C3HC4_4"/>
    <property type="match status" value="1"/>
</dbReference>
<dbReference type="InterPro" id="IPR003879">
    <property type="entry name" value="Butyrophylin_SPRY"/>
</dbReference>
<evidence type="ECO:0000256" key="4">
    <source>
        <dbReference type="ARBA" id="ARBA00022833"/>
    </source>
</evidence>
<organism evidence="10 11">
    <name type="scientific">Pangasianodon hypophthalmus</name>
    <name type="common">Striped catfish</name>
    <name type="synonym">Helicophagus hypophthalmus</name>
    <dbReference type="NCBI Taxonomy" id="310915"/>
    <lineage>
        <taxon>Eukaryota</taxon>
        <taxon>Metazoa</taxon>
        <taxon>Chordata</taxon>
        <taxon>Craniata</taxon>
        <taxon>Vertebrata</taxon>
        <taxon>Euteleostomi</taxon>
        <taxon>Actinopterygii</taxon>
        <taxon>Neopterygii</taxon>
        <taxon>Teleostei</taxon>
        <taxon>Ostariophysi</taxon>
        <taxon>Siluriformes</taxon>
        <taxon>Pangasiidae</taxon>
        <taxon>Pangasianodon</taxon>
    </lineage>
</organism>
<dbReference type="PANTHER" id="PTHR25465">
    <property type="entry name" value="B-BOX DOMAIN CONTAINING"/>
    <property type="match status" value="1"/>
</dbReference>